<dbReference type="PROSITE" id="PS00061">
    <property type="entry name" value="ADH_SHORT"/>
    <property type="match status" value="1"/>
</dbReference>
<dbReference type="Gene3D" id="3.40.50.720">
    <property type="entry name" value="NAD(P)-binding Rossmann-like Domain"/>
    <property type="match status" value="1"/>
</dbReference>
<comment type="similarity">
    <text evidence="1">Belongs to the short-chain dehydrogenases/reductases (SDR) family.</text>
</comment>
<dbReference type="RefSeq" id="WP_096422127.1">
    <property type="nucleotide sequence ID" value="NZ_AP017315.1"/>
</dbReference>
<dbReference type="AlphaFoldDB" id="A0A0U5BI07"/>
<dbReference type="InterPro" id="IPR036291">
    <property type="entry name" value="NAD(P)-bd_dom_sf"/>
</dbReference>
<evidence type="ECO:0000256" key="2">
    <source>
        <dbReference type="ARBA" id="ARBA00023002"/>
    </source>
</evidence>
<sequence>MSDHSASTSHPARRHALVTGASSGIGAATVRRLAAAGWYVTGVARRADRLEALAADTGCSVHVLDVTDDAAVAGLADVLRASRESGAPPVDAVVLNAGLAIGVDPVVEASTADWARMFDVNVLGAQRVLRVLVPMLRDAARARGGADIVAVTSTAGQRAYEGGAGYSASKAGLRIMMDALRLELAGEPLRVMQVAPGMVRTDEFTLNRLGGDAERAAALYEGVDRPLTAADVARVIVDALELPPHINVDEVTMRPVAQAAQHKLVRGPLNPR</sequence>
<keyword evidence="2" id="KW-0560">Oxidoreductase</keyword>
<name>A0A0U5BI07_9MICO</name>
<dbReference type="PRINTS" id="PR00081">
    <property type="entry name" value="GDHRDH"/>
</dbReference>
<dbReference type="KEGG" id="malk:MalAC0309_1887"/>
<protein>
    <submittedName>
        <fullName evidence="3">Oxidoreductase</fullName>
    </submittedName>
</protein>
<dbReference type="EMBL" id="AP017315">
    <property type="protein sequence ID" value="BAU32734.1"/>
    <property type="molecule type" value="Genomic_DNA"/>
</dbReference>
<dbReference type="Proteomes" id="UP000218965">
    <property type="component" value="Chromosome"/>
</dbReference>
<dbReference type="GO" id="GO:0016616">
    <property type="term" value="F:oxidoreductase activity, acting on the CH-OH group of donors, NAD or NADP as acceptor"/>
    <property type="evidence" value="ECO:0007669"/>
    <property type="project" value="UniProtKB-ARBA"/>
</dbReference>
<reference evidence="3 4" key="2">
    <citation type="submission" date="2016-01" db="EMBL/GenBank/DDBJ databases">
        <title>Microcella alkaliphila JAM AC0309 whole genome shotgun sequence.</title>
        <authorList>
            <person name="Kurata A."/>
            <person name="Hirose Y."/>
            <person name="Kishimoto N."/>
            <person name="Kobayashi T."/>
        </authorList>
    </citation>
    <scope>NUCLEOTIDE SEQUENCE [LARGE SCALE GENOMIC DNA]</scope>
    <source>
        <strain evidence="3 4">JAM AC0309</strain>
    </source>
</reference>
<reference evidence="4" key="1">
    <citation type="submission" date="2015-12" db="EMBL/GenBank/DDBJ databases">
        <authorList>
            <person name="Shamseldin A."/>
            <person name="Moawad H."/>
            <person name="Abd El-Rahim W.M."/>
            <person name="Sadowsky M.J."/>
        </authorList>
    </citation>
    <scope>NUCLEOTIDE SEQUENCE [LARGE SCALE GENOMIC DNA]</scope>
    <source>
        <strain evidence="4">JAM AC0309</strain>
    </source>
</reference>
<dbReference type="OrthoDB" id="9775296at2"/>
<proteinExistence type="inferred from homology"/>
<dbReference type="InterPro" id="IPR020904">
    <property type="entry name" value="Sc_DH/Rdtase_CS"/>
</dbReference>
<evidence type="ECO:0000313" key="4">
    <source>
        <dbReference type="Proteomes" id="UP000218965"/>
    </source>
</evidence>
<gene>
    <name evidence="3" type="ORF">MalAC0309_1887</name>
</gene>
<dbReference type="FunFam" id="3.40.50.720:FF:000047">
    <property type="entry name" value="NADP-dependent L-serine/L-allo-threonine dehydrogenase"/>
    <property type="match status" value="1"/>
</dbReference>
<evidence type="ECO:0000313" key="3">
    <source>
        <dbReference type="EMBL" id="BAU32734.1"/>
    </source>
</evidence>
<accession>A0A0U5BI07</accession>
<evidence type="ECO:0000256" key="1">
    <source>
        <dbReference type="ARBA" id="ARBA00006484"/>
    </source>
</evidence>
<dbReference type="PANTHER" id="PTHR42901:SF1">
    <property type="entry name" value="ALCOHOL DEHYDROGENASE"/>
    <property type="match status" value="1"/>
</dbReference>
<dbReference type="PANTHER" id="PTHR42901">
    <property type="entry name" value="ALCOHOL DEHYDROGENASE"/>
    <property type="match status" value="1"/>
</dbReference>
<dbReference type="SUPFAM" id="SSF51735">
    <property type="entry name" value="NAD(P)-binding Rossmann-fold domains"/>
    <property type="match status" value="1"/>
</dbReference>
<organism evidence="3 4">
    <name type="scientific">Microcella alkaliphila</name>
    <dbReference type="NCBI Taxonomy" id="279828"/>
    <lineage>
        <taxon>Bacteria</taxon>
        <taxon>Bacillati</taxon>
        <taxon>Actinomycetota</taxon>
        <taxon>Actinomycetes</taxon>
        <taxon>Micrococcales</taxon>
        <taxon>Microbacteriaceae</taxon>
        <taxon>Microcella</taxon>
    </lineage>
</organism>
<dbReference type="InterPro" id="IPR002347">
    <property type="entry name" value="SDR_fam"/>
</dbReference>
<dbReference type="Pfam" id="PF00106">
    <property type="entry name" value="adh_short"/>
    <property type="match status" value="1"/>
</dbReference>